<protein>
    <submittedName>
        <fullName evidence="3">Acyl-CoA thioester hydrolase</fullName>
        <ecNumber evidence="3">3.1.2.-</ecNumber>
    </submittedName>
</protein>
<accession>A0ABV2LUZ7</accession>
<dbReference type="InterPro" id="IPR029069">
    <property type="entry name" value="HotDog_dom_sf"/>
</dbReference>
<dbReference type="RefSeq" id="WP_354507739.1">
    <property type="nucleotide sequence ID" value="NZ_JBEPMO010000004.1"/>
</dbReference>
<reference evidence="3 4" key="1">
    <citation type="submission" date="2024-06" db="EMBL/GenBank/DDBJ databases">
        <title>Genomic Encyclopedia of Type Strains, Phase IV (KMG-IV): sequencing the most valuable type-strain genomes for metagenomic binning, comparative biology and taxonomic classification.</title>
        <authorList>
            <person name="Goeker M."/>
        </authorList>
    </citation>
    <scope>NUCLEOTIDE SEQUENCE [LARGE SCALE GENOMIC DNA]</scope>
    <source>
        <strain evidence="3 4">DSM 29388</strain>
    </source>
</reference>
<dbReference type="PANTHER" id="PTHR31793:SF27">
    <property type="entry name" value="NOVEL THIOESTERASE SUPERFAMILY DOMAIN AND SAPOSIN A-TYPE DOMAIN CONTAINING PROTEIN (0610012H03RIK)"/>
    <property type="match status" value="1"/>
</dbReference>
<gene>
    <name evidence="3" type="ORF">ABID46_001021</name>
</gene>
<organism evidence="3 4">
    <name type="scientific">Moheibacter stercoris</name>
    <dbReference type="NCBI Taxonomy" id="1628251"/>
    <lineage>
        <taxon>Bacteria</taxon>
        <taxon>Pseudomonadati</taxon>
        <taxon>Bacteroidota</taxon>
        <taxon>Flavobacteriia</taxon>
        <taxon>Flavobacteriales</taxon>
        <taxon>Weeksellaceae</taxon>
        <taxon>Moheibacter</taxon>
    </lineage>
</organism>
<evidence type="ECO:0000256" key="2">
    <source>
        <dbReference type="ARBA" id="ARBA00022801"/>
    </source>
</evidence>
<dbReference type="SUPFAM" id="SSF54637">
    <property type="entry name" value="Thioesterase/thiol ester dehydrase-isomerase"/>
    <property type="match status" value="1"/>
</dbReference>
<sequence length="165" mass="19011">MKSFYAETKVRWSDLDANMHLANASYMNFTSFARIEFLRHCGITLADLAKSKIGPAILREEFSFFREAHDGQEIIISVEVTGNSQEGDIFQFEHNLYDKKTGTHIAYSRVFGVWFSMIERKKLAPPTEMLDKINANIDLEKVRLLSYSDLKNLPVQPQNIDPKTF</sequence>
<proteinExistence type="inferred from homology"/>
<dbReference type="EC" id="3.1.2.-" evidence="3"/>
<dbReference type="InterPro" id="IPR050563">
    <property type="entry name" value="4-hydroxybenzoyl-CoA_TE"/>
</dbReference>
<name>A0ABV2LUZ7_9FLAO</name>
<keyword evidence="2 3" id="KW-0378">Hydrolase</keyword>
<dbReference type="GO" id="GO:0016787">
    <property type="term" value="F:hydrolase activity"/>
    <property type="evidence" value="ECO:0007669"/>
    <property type="project" value="UniProtKB-KW"/>
</dbReference>
<dbReference type="EMBL" id="JBEPMO010000004">
    <property type="protein sequence ID" value="MET3731452.1"/>
    <property type="molecule type" value="Genomic_DNA"/>
</dbReference>
<dbReference type="Gene3D" id="3.10.129.10">
    <property type="entry name" value="Hotdog Thioesterase"/>
    <property type="match status" value="1"/>
</dbReference>
<comment type="caution">
    <text evidence="3">The sequence shown here is derived from an EMBL/GenBank/DDBJ whole genome shotgun (WGS) entry which is preliminary data.</text>
</comment>
<dbReference type="CDD" id="cd00586">
    <property type="entry name" value="4HBT"/>
    <property type="match status" value="1"/>
</dbReference>
<comment type="similarity">
    <text evidence="1">Belongs to the 4-hydroxybenzoyl-CoA thioesterase family.</text>
</comment>
<dbReference type="PANTHER" id="PTHR31793">
    <property type="entry name" value="4-HYDROXYBENZOYL-COA THIOESTERASE FAMILY MEMBER"/>
    <property type="match status" value="1"/>
</dbReference>
<evidence type="ECO:0000313" key="4">
    <source>
        <dbReference type="Proteomes" id="UP001549146"/>
    </source>
</evidence>
<evidence type="ECO:0000256" key="1">
    <source>
        <dbReference type="ARBA" id="ARBA00005953"/>
    </source>
</evidence>
<dbReference type="Proteomes" id="UP001549146">
    <property type="component" value="Unassembled WGS sequence"/>
</dbReference>
<dbReference type="Pfam" id="PF13279">
    <property type="entry name" value="4HBT_2"/>
    <property type="match status" value="1"/>
</dbReference>
<evidence type="ECO:0000313" key="3">
    <source>
        <dbReference type="EMBL" id="MET3731452.1"/>
    </source>
</evidence>
<keyword evidence="4" id="KW-1185">Reference proteome</keyword>